<evidence type="ECO:0000313" key="2">
    <source>
        <dbReference type="EMBL" id="ABA91225.1"/>
    </source>
</evidence>
<name>Q2RBD0_ORYSJ</name>
<feature type="compositionally biased region" description="Basic and acidic residues" evidence="1">
    <location>
        <begin position="1"/>
        <end position="23"/>
    </location>
</feature>
<accession>Q2RBD0</accession>
<feature type="compositionally biased region" description="Basic and acidic residues" evidence="1">
    <location>
        <begin position="102"/>
        <end position="117"/>
    </location>
</feature>
<reference evidence="2" key="2">
    <citation type="submission" date="2005-04" db="EMBL/GenBank/DDBJ databases">
        <authorList>
            <person name="Buell C.R."/>
            <person name="Wing R.A."/>
            <person name="McCombie W.A."/>
            <person name="Ouyang S."/>
        </authorList>
    </citation>
    <scope>NUCLEOTIDE SEQUENCE</scope>
</reference>
<feature type="region of interest" description="Disordered" evidence="1">
    <location>
        <begin position="1"/>
        <end position="120"/>
    </location>
</feature>
<dbReference type="EMBL" id="DP000010">
    <property type="protein sequence ID" value="ABA91225.1"/>
    <property type="molecule type" value="Genomic_DNA"/>
</dbReference>
<proteinExistence type="predicted"/>
<feature type="compositionally biased region" description="Basic and acidic residues" evidence="1">
    <location>
        <begin position="84"/>
        <end position="95"/>
    </location>
</feature>
<dbReference type="AlphaFoldDB" id="Q2RBD0"/>
<protein>
    <submittedName>
        <fullName evidence="2">Uncharacterized protein</fullName>
    </submittedName>
</protein>
<reference evidence="2" key="3">
    <citation type="submission" date="2006-01" db="EMBL/GenBank/DDBJ databases">
        <authorList>
            <person name="Buell R."/>
        </authorList>
    </citation>
    <scope>NUCLEOTIDE SEQUENCE</scope>
</reference>
<organism evidence="2">
    <name type="scientific">Oryza sativa subsp. japonica</name>
    <name type="common">Rice</name>
    <dbReference type="NCBI Taxonomy" id="39947"/>
    <lineage>
        <taxon>Eukaryota</taxon>
        <taxon>Viridiplantae</taxon>
        <taxon>Streptophyta</taxon>
        <taxon>Embryophyta</taxon>
        <taxon>Tracheophyta</taxon>
        <taxon>Spermatophyta</taxon>
        <taxon>Magnoliopsida</taxon>
        <taxon>Liliopsida</taxon>
        <taxon>Poales</taxon>
        <taxon>Poaceae</taxon>
        <taxon>BOP clade</taxon>
        <taxon>Oryzoideae</taxon>
        <taxon>Oryzeae</taxon>
        <taxon>Oryzinae</taxon>
        <taxon>Oryza</taxon>
        <taxon>Oryza sativa</taxon>
    </lineage>
</organism>
<feature type="compositionally biased region" description="Basic and acidic residues" evidence="1">
    <location>
        <begin position="54"/>
        <end position="65"/>
    </location>
</feature>
<reference evidence="2" key="1">
    <citation type="journal article" date="2005" name="BMC Biol.">
        <title>The sequence of rice chromosomes 11 and 12, rich in disease resistance genes and recent gene duplications.</title>
        <authorList>
            <consortium name="The rice chromosomes 11 and 12 sequencing consortia"/>
        </authorList>
    </citation>
    <scope>NUCLEOTIDE SEQUENCE [LARGE SCALE GENOMIC DNA]</scope>
</reference>
<evidence type="ECO:0000256" key="1">
    <source>
        <dbReference type="SAM" id="MobiDB-lite"/>
    </source>
</evidence>
<gene>
    <name evidence="2" type="ordered locus">LOC_Os11g02410</name>
</gene>
<sequence length="193" mass="21157">MGSGVEKEGRAERSGRDMGKGKELPSQILPPEPPLASDLPARSPPPPYPSARILVDEELRREMQKRGRAAWSGEGCAGRSGTEVGRESGRRRVDGIDPGEGGGEKARERERERDERNLGGGTAGSLMAAYLYRQQKWIHHLVSAHATTHLQSTRYVGECMIILPASMDGYPSCYSQSKICQQVFTIADLQSLH</sequence>